<gene>
    <name evidence="2" type="ORF">KSF_088910</name>
</gene>
<dbReference type="AlphaFoldDB" id="A0A8J3N7P8"/>
<dbReference type="EMBL" id="BNJK01000002">
    <property type="protein sequence ID" value="GHO98843.1"/>
    <property type="molecule type" value="Genomic_DNA"/>
</dbReference>
<protein>
    <recommendedName>
        <fullName evidence="1">DUF4240 domain-containing protein</fullName>
    </recommendedName>
</protein>
<keyword evidence="3" id="KW-1185">Reference proteome</keyword>
<accession>A0A8J3N7P8</accession>
<evidence type="ECO:0000259" key="1">
    <source>
        <dbReference type="Pfam" id="PF14024"/>
    </source>
</evidence>
<dbReference type="Proteomes" id="UP000597444">
    <property type="component" value="Unassembled WGS sequence"/>
</dbReference>
<evidence type="ECO:0000313" key="2">
    <source>
        <dbReference type="EMBL" id="GHO98843.1"/>
    </source>
</evidence>
<organism evidence="2 3">
    <name type="scientific">Reticulibacter mediterranei</name>
    <dbReference type="NCBI Taxonomy" id="2778369"/>
    <lineage>
        <taxon>Bacteria</taxon>
        <taxon>Bacillati</taxon>
        <taxon>Chloroflexota</taxon>
        <taxon>Ktedonobacteria</taxon>
        <taxon>Ktedonobacterales</taxon>
        <taxon>Reticulibacteraceae</taxon>
        <taxon>Reticulibacter</taxon>
    </lineage>
</organism>
<name>A0A8J3N7P8_9CHLR</name>
<dbReference type="Pfam" id="PF14024">
    <property type="entry name" value="DUF4240"/>
    <property type="match status" value="1"/>
</dbReference>
<sequence>MDQKIFWNIMKETKQKSSGDLKRQVVLVEAYLWNFSLAEIEIFYRIYLAFRILASGEKLEMEIGQLMGFSDDSFDYFKAWLIAQGEDIFRKVVKDPTQLQNFLRGNCQLEELNYVPYNVYEAKLGRDWLDIPGKGDSEPYNITGYELLYLDDDENKQSEEEMRLH</sequence>
<proteinExistence type="predicted"/>
<evidence type="ECO:0000313" key="3">
    <source>
        <dbReference type="Proteomes" id="UP000597444"/>
    </source>
</evidence>
<feature type="domain" description="DUF4240" evidence="1">
    <location>
        <begin position="1"/>
        <end position="121"/>
    </location>
</feature>
<comment type="caution">
    <text evidence="2">The sequence shown here is derived from an EMBL/GenBank/DDBJ whole genome shotgun (WGS) entry which is preliminary data.</text>
</comment>
<dbReference type="InterPro" id="IPR025334">
    <property type="entry name" value="DUF4240"/>
</dbReference>
<reference evidence="2" key="1">
    <citation type="submission" date="2020-10" db="EMBL/GenBank/DDBJ databases">
        <title>Taxonomic study of unclassified bacteria belonging to the class Ktedonobacteria.</title>
        <authorList>
            <person name="Yabe S."/>
            <person name="Wang C.M."/>
            <person name="Zheng Y."/>
            <person name="Sakai Y."/>
            <person name="Cavaletti L."/>
            <person name="Monciardini P."/>
            <person name="Donadio S."/>
        </authorList>
    </citation>
    <scope>NUCLEOTIDE SEQUENCE</scope>
    <source>
        <strain evidence="2">ID150040</strain>
    </source>
</reference>
<dbReference type="RefSeq" id="WP_220209526.1">
    <property type="nucleotide sequence ID" value="NZ_BNJK01000002.1"/>
</dbReference>